<dbReference type="SMART" id="SM00091">
    <property type="entry name" value="PAS"/>
    <property type="match status" value="1"/>
</dbReference>
<dbReference type="PROSITE" id="PS50112">
    <property type="entry name" value="PAS"/>
    <property type="match status" value="1"/>
</dbReference>
<keyword evidence="3" id="KW-0418">Kinase</keyword>
<organism evidence="10 11">
    <name type="scientific">Sideroxydans lithotrophicus (strain ES-1)</name>
    <dbReference type="NCBI Taxonomy" id="580332"/>
    <lineage>
        <taxon>Bacteria</taxon>
        <taxon>Pseudomonadati</taxon>
        <taxon>Pseudomonadota</taxon>
        <taxon>Betaproteobacteria</taxon>
        <taxon>Nitrosomonadales</taxon>
        <taxon>Gallionellaceae</taxon>
        <taxon>Sideroxydans</taxon>
    </lineage>
</organism>
<dbReference type="InterPro" id="IPR000014">
    <property type="entry name" value="PAS"/>
</dbReference>
<dbReference type="InterPro" id="IPR000160">
    <property type="entry name" value="GGDEF_dom"/>
</dbReference>
<dbReference type="InterPro" id="IPR000700">
    <property type="entry name" value="PAS-assoc_C"/>
</dbReference>
<feature type="domain" description="PAS" evidence="7">
    <location>
        <begin position="127"/>
        <end position="197"/>
    </location>
</feature>
<dbReference type="PROSITE" id="PS50887">
    <property type="entry name" value="GGDEF"/>
    <property type="match status" value="1"/>
</dbReference>
<evidence type="ECO:0000256" key="4">
    <source>
        <dbReference type="ARBA" id="ARBA00022840"/>
    </source>
</evidence>
<proteinExistence type="predicted"/>
<dbReference type="HOGENOM" id="CLU_000445_11_28_4"/>
<dbReference type="SUPFAM" id="SSF55073">
    <property type="entry name" value="Nucleotide cyclase"/>
    <property type="match status" value="1"/>
</dbReference>
<dbReference type="GO" id="GO:0005524">
    <property type="term" value="F:ATP binding"/>
    <property type="evidence" value="ECO:0007669"/>
    <property type="project" value="UniProtKB-KW"/>
</dbReference>
<dbReference type="Pfam" id="PF00990">
    <property type="entry name" value="GGDEF"/>
    <property type="match status" value="1"/>
</dbReference>
<keyword evidence="1" id="KW-0808">Transferase</keyword>
<evidence type="ECO:0000256" key="3">
    <source>
        <dbReference type="ARBA" id="ARBA00022777"/>
    </source>
</evidence>
<evidence type="ECO:0000256" key="5">
    <source>
        <dbReference type="ARBA" id="ARBA00059827"/>
    </source>
</evidence>
<dbReference type="SUPFAM" id="SSF55785">
    <property type="entry name" value="PYP-like sensor domain (PAS domain)"/>
    <property type="match status" value="1"/>
</dbReference>
<dbReference type="SUPFAM" id="SSF51735">
    <property type="entry name" value="NAD(P)-binding Rossmann-fold domains"/>
    <property type="match status" value="1"/>
</dbReference>
<gene>
    <name evidence="10" type="ordered locus">Slit_1029</name>
</gene>
<dbReference type="Gene3D" id="3.30.70.270">
    <property type="match status" value="1"/>
</dbReference>
<comment type="function">
    <text evidence="5">Putative oxygen sensor; modulates the activity of FixJ, a transcriptional activator of nitrogen fixation fixK gene. FixL probably acts as a kinase that phosphorylates FixJ.</text>
</comment>
<evidence type="ECO:0000259" key="9">
    <source>
        <dbReference type="PROSITE" id="PS50887"/>
    </source>
</evidence>
<dbReference type="PROSITE" id="PS50113">
    <property type="entry name" value="PAC"/>
    <property type="match status" value="1"/>
</dbReference>
<evidence type="ECO:0000313" key="11">
    <source>
        <dbReference type="Proteomes" id="UP000001625"/>
    </source>
</evidence>
<feature type="domain" description="GGDEF" evidence="9">
    <location>
        <begin position="287"/>
        <end position="420"/>
    </location>
</feature>
<dbReference type="EMBL" id="CP001965">
    <property type="protein sequence ID" value="ADE11267.1"/>
    <property type="molecule type" value="Genomic_DNA"/>
</dbReference>
<evidence type="ECO:0000313" key="10">
    <source>
        <dbReference type="EMBL" id="ADE11267.1"/>
    </source>
</evidence>
<dbReference type="InterPro" id="IPR052163">
    <property type="entry name" value="DGC-Regulatory_Protein"/>
</dbReference>
<dbReference type="InterPro" id="IPR013767">
    <property type="entry name" value="PAS_fold"/>
</dbReference>
<feature type="domain" description="PAC" evidence="8">
    <location>
        <begin position="205"/>
        <end position="255"/>
    </location>
</feature>
<dbReference type="eggNOG" id="COG2199">
    <property type="taxonomic scope" value="Bacteria"/>
</dbReference>
<reference evidence="10 11" key="1">
    <citation type="submission" date="2010-03" db="EMBL/GenBank/DDBJ databases">
        <title>Complete sequence of Sideroxydans lithotrophicus ES-1.</title>
        <authorList>
            <consortium name="US DOE Joint Genome Institute"/>
            <person name="Lucas S."/>
            <person name="Copeland A."/>
            <person name="Lapidus A."/>
            <person name="Cheng J.-F."/>
            <person name="Bruce D."/>
            <person name="Goodwin L."/>
            <person name="Pitluck S."/>
            <person name="Munk A.C."/>
            <person name="Detter J.C."/>
            <person name="Han C."/>
            <person name="Tapia R."/>
            <person name="Larimer F."/>
            <person name="Land M."/>
            <person name="Hauser L."/>
            <person name="Kyrpides N."/>
            <person name="Ivanova N."/>
            <person name="Emerson D."/>
            <person name="Woyke T."/>
        </authorList>
    </citation>
    <scope>NUCLEOTIDE SEQUENCE [LARGE SCALE GENOMIC DNA]</scope>
    <source>
        <strain evidence="10 11">ES-1</strain>
    </source>
</reference>
<sequence length="428" mass="47037">MSVVTQRTEGYPVLIIGAGRGGSALLEMFLEDSLVRVVGIADSNPDAHGIQLAKDRGIPTYGDAVKALQACKDYPDCIVYNLSHDDAIAEEAYKVFGDRRVASGPEVKLFWQMVTNLKQIKVDLEKSQDQLQSVISNVMDGIITINESGLIQGFNPAAEDIFGYSQQEALGKNVNMLMPEPHHSLHDTYIDRYLHTGQASILGIRGRETSAIKKNGEEFPMEISISEMVLGGHRYFIGIVRDITERKKAEQKIAHLAHYDYLTDLPNRALMLDVLDHSVALAKRNKHKVAVLFIDLDGFKNINDTLGHDAGDLLLKGVSGRLRQTIRGSDTVARVGGDEFIVVLDNVGSDRNAALVADKIIMSLTEAFDLKGTSSFIGASIGISLYPDDEKDSIKLIKLADEAMYLAKQSGKNTYRFSREVAAVRQGD</sequence>
<dbReference type="eggNOG" id="COG5000">
    <property type="taxonomic scope" value="Bacteria"/>
</dbReference>
<dbReference type="SMART" id="SM00086">
    <property type="entry name" value="PAC"/>
    <property type="match status" value="1"/>
</dbReference>
<evidence type="ECO:0000259" key="8">
    <source>
        <dbReference type="PROSITE" id="PS50113"/>
    </source>
</evidence>
<accession>D5CQN1</accession>
<name>D5CQN1_SIDLE</name>
<keyword evidence="2" id="KW-0547">Nucleotide-binding</keyword>
<evidence type="ECO:0000256" key="6">
    <source>
        <dbReference type="ARBA" id="ARBA00070616"/>
    </source>
</evidence>
<dbReference type="CDD" id="cd00130">
    <property type="entry name" value="PAS"/>
    <property type="match status" value="1"/>
</dbReference>
<dbReference type="PANTHER" id="PTHR46663">
    <property type="entry name" value="DIGUANYLATE CYCLASE DGCT-RELATED"/>
    <property type="match status" value="1"/>
</dbReference>
<dbReference type="Gene3D" id="3.40.50.720">
    <property type="entry name" value="NAD(P)-binding Rossmann-like Domain"/>
    <property type="match status" value="1"/>
</dbReference>
<evidence type="ECO:0000259" key="7">
    <source>
        <dbReference type="PROSITE" id="PS50112"/>
    </source>
</evidence>
<dbReference type="eggNOG" id="COG1086">
    <property type="taxonomic scope" value="Bacteria"/>
</dbReference>
<dbReference type="SMART" id="SM00267">
    <property type="entry name" value="GGDEF"/>
    <property type="match status" value="1"/>
</dbReference>
<dbReference type="GO" id="GO:0006355">
    <property type="term" value="P:regulation of DNA-templated transcription"/>
    <property type="evidence" value="ECO:0007669"/>
    <property type="project" value="InterPro"/>
</dbReference>
<evidence type="ECO:0000256" key="1">
    <source>
        <dbReference type="ARBA" id="ARBA00022679"/>
    </source>
</evidence>
<dbReference type="CDD" id="cd01949">
    <property type="entry name" value="GGDEF"/>
    <property type="match status" value="1"/>
</dbReference>
<dbReference type="NCBIfam" id="TIGR00254">
    <property type="entry name" value="GGDEF"/>
    <property type="match status" value="1"/>
</dbReference>
<evidence type="ECO:0000256" key="2">
    <source>
        <dbReference type="ARBA" id="ARBA00022741"/>
    </source>
</evidence>
<protein>
    <recommendedName>
        <fullName evidence="6">Sensor protein FixL</fullName>
    </recommendedName>
</protein>
<dbReference type="InterPro" id="IPR035965">
    <property type="entry name" value="PAS-like_dom_sf"/>
</dbReference>
<dbReference type="Pfam" id="PF00989">
    <property type="entry name" value="PAS"/>
    <property type="match status" value="1"/>
</dbReference>
<dbReference type="PANTHER" id="PTHR46663:SF3">
    <property type="entry name" value="SLL0267 PROTEIN"/>
    <property type="match status" value="1"/>
</dbReference>
<dbReference type="FunFam" id="3.30.450.20:FF:000060">
    <property type="entry name" value="Sensor protein FixL"/>
    <property type="match status" value="1"/>
</dbReference>
<dbReference type="NCBIfam" id="TIGR00229">
    <property type="entry name" value="sensory_box"/>
    <property type="match status" value="1"/>
</dbReference>
<dbReference type="KEGG" id="slt:Slit_1029"/>
<dbReference type="InterPro" id="IPR029787">
    <property type="entry name" value="Nucleotide_cyclase"/>
</dbReference>
<keyword evidence="11" id="KW-1185">Reference proteome</keyword>
<dbReference type="AlphaFoldDB" id="D5CQN1"/>
<dbReference type="InterPro" id="IPR036291">
    <property type="entry name" value="NAD(P)-bd_dom_sf"/>
</dbReference>
<dbReference type="InterPro" id="IPR001610">
    <property type="entry name" value="PAC"/>
</dbReference>
<dbReference type="GO" id="GO:0016301">
    <property type="term" value="F:kinase activity"/>
    <property type="evidence" value="ECO:0007669"/>
    <property type="project" value="UniProtKB-KW"/>
</dbReference>
<dbReference type="FunFam" id="3.30.70.270:FF:000001">
    <property type="entry name" value="Diguanylate cyclase domain protein"/>
    <property type="match status" value="1"/>
</dbReference>
<dbReference type="STRING" id="580332.Slit_1029"/>
<keyword evidence="4" id="KW-0067">ATP-binding</keyword>
<dbReference type="InterPro" id="IPR043128">
    <property type="entry name" value="Rev_trsase/Diguanyl_cyclase"/>
</dbReference>
<dbReference type="Gene3D" id="3.30.450.20">
    <property type="entry name" value="PAS domain"/>
    <property type="match status" value="1"/>
</dbReference>
<dbReference type="Proteomes" id="UP000001625">
    <property type="component" value="Chromosome"/>
</dbReference>